<dbReference type="AlphaFoldDB" id="X8DP90"/>
<comment type="caution">
    <text evidence="2">The sequence shown here is derived from an EMBL/GenBank/DDBJ whole genome shotgun (WGS) entry which is preliminary data.</text>
</comment>
<dbReference type="EMBL" id="JAOJ01000002">
    <property type="protein sequence ID" value="EUA70442.1"/>
    <property type="molecule type" value="Genomic_DNA"/>
</dbReference>
<feature type="domain" description="Helix-turn-helix" evidence="1">
    <location>
        <begin position="10"/>
        <end position="37"/>
    </location>
</feature>
<proteinExistence type="predicted"/>
<sequence length="41" mass="4454">MKLAQHPPPAAAHGHSYGYVHDALTETDTQLRGLGAEQPRM</sequence>
<organism evidence="2 3">
    <name type="scientific">Mycobacteroides abscessus subsp. bolletii 1513</name>
    <dbReference type="NCBI Taxonomy" id="1299321"/>
    <lineage>
        <taxon>Bacteria</taxon>
        <taxon>Bacillati</taxon>
        <taxon>Actinomycetota</taxon>
        <taxon>Actinomycetes</taxon>
        <taxon>Mycobacteriales</taxon>
        <taxon>Mycobacteriaceae</taxon>
        <taxon>Mycobacteroides</taxon>
        <taxon>Mycobacteroides abscessus</taxon>
    </lineage>
</organism>
<evidence type="ECO:0000313" key="2">
    <source>
        <dbReference type="EMBL" id="EUA70442.1"/>
    </source>
</evidence>
<dbReference type="InterPro" id="IPR045745">
    <property type="entry name" value="HTH_58_Actinobacteria-type"/>
</dbReference>
<accession>X8DP90</accession>
<protein>
    <recommendedName>
        <fullName evidence="1">Helix-turn-helix domain-containing protein</fullName>
    </recommendedName>
</protein>
<dbReference type="Pfam" id="PF19575">
    <property type="entry name" value="HTH_58"/>
    <property type="match status" value="1"/>
</dbReference>
<dbReference type="Proteomes" id="UP000023351">
    <property type="component" value="Unassembled WGS sequence"/>
</dbReference>
<dbReference type="PATRIC" id="fig|1299321.3.peg.1486"/>
<reference evidence="2 3" key="1">
    <citation type="submission" date="2013-12" db="EMBL/GenBank/DDBJ databases">
        <authorList>
            <person name="Zelazny A."/>
            <person name="Olivier K."/>
            <person name="Holland S."/>
            <person name="Lenaerts A."/>
            <person name="Ordway D."/>
            <person name="DeGroote M.A."/>
            <person name="Parker T."/>
            <person name="Sizemore C."/>
            <person name="Tallon L.J."/>
            <person name="Sadzewicz L.K."/>
            <person name="Sengamalay N."/>
            <person name="Fraser C.M."/>
            <person name="Hine E."/>
            <person name="Shefchek K.A."/>
            <person name="Das S.P."/>
            <person name="Tettelin H."/>
        </authorList>
    </citation>
    <scope>NUCLEOTIDE SEQUENCE [LARGE SCALE GENOMIC DNA]</scope>
    <source>
        <strain evidence="2 3">1513</strain>
    </source>
</reference>
<evidence type="ECO:0000259" key="1">
    <source>
        <dbReference type="Pfam" id="PF19575"/>
    </source>
</evidence>
<name>X8DP90_9MYCO</name>
<evidence type="ECO:0000313" key="3">
    <source>
        <dbReference type="Proteomes" id="UP000023351"/>
    </source>
</evidence>
<gene>
    <name evidence="2" type="ORF">I540_1554</name>
</gene>